<accession>X1J4J2</accession>
<proteinExistence type="predicted"/>
<dbReference type="EMBL" id="BARU01038904">
    <property type="protein sequence ID" value="GAH88897.1"/>
    <property type="molecule type" value="Genomic_DNA"/>
</dbReference>
<protein>
    <recommendedName>
        <fullName evidence="2">HNH domain-containing protein</fullName>
    </recommendedName>
</protein>
<evidence type="ECO:0000313" key="1">
    <source>
        <dbReference type="EMBL" id="GAH88897.1"/>
    </source>
</evidence>
<evidence type="ECO:0008006" key="2">
    <source>
        <dbReference type="Google" id="ProtNLM"/>
    </source>
</evidence>
<comment type="caution">
    <text evidence="1">The sequence shown here is derived from an EMBL/GenBank/DDBJ whole genome shotgun (WGS) entry which is preliminary data.</text>
</comment>
<gene>
    <name evidence="1" type="ORF">S03H2_60380</name>
</gene>
<dbReference type="AlphaFoldDB" id="X1J4J2"/>
<organism evidence="1">
    <name type="scientific">marine sediment metagenome</name>
    <dbReference type="NCBI Taxonomy" id="412755"/>
    <lineage>
        <taxon>unclassified sequences</taxon>
        <taxon>metagenomes</taxon>
        <taxon>ecological metagenomes</taxon>
    </lineage>
</organism>
<feature type="non-terminal residue" evidence="1">
    <location>
        <position position="33"/>
    </location>
</feature>
<sequence length="33" mass="3817">MLTVHHLDGNKANCEDWNLAALCQRCHLRKGRI</sequence>
<name>X1J4J2_9ZZZZ</name>
<reference evidence="1" key="1">
    <citation type="journal article" date="2014" name="Front. Microbiol.">
        <title>High frequency of phylogenetically diverse reductive dehalogenase-homologous genes in deep subseafloor sedimentary metagenomes.</title>
        <authorList>
            <person name="Kawai M."/>
            <person name="Futagami T."/>
            <person name="Toyoda A."/>
            <person name="Takaki Y."/>
            <person name="Nishi S."/>
            <person name="Hori S."/>
            <person name="Arai W."/>
            <person name="Tsubouchi T."/>
            <person name="Morono Y."/>
            <person name="Uchiyama I."/>
            <person name="Ito T."/>
            <person name="Fujiyama A."/>
            <person name="Inagaki F."/>
            <person name="Takami H."/>
        </authorList>
    </citation>
    <scope>NUCLEOTIDE SEQUENCE</scope>
    <source>
        <strain evidence="1">Expedition CK06-06</strain>
    </source>
</reference>